<sequence length="818" mass="91455">MEENNLEVNLSHPRKRSKVSRACDGCRRKKIRCDGEFTSSLLKVTKACTNCRKNFEECTFSRVPLKRGPSKGHSKDFDDNESHARTHSLGGSTYDPPSLPYPNHSISAHKVSPPNPSSSIVLPPLVHSFQRLPVESSTANGSATKPVLPPLGAVKKDDGSDPTTPRQVSANGSLRSSVDVNAPVQASTTATYSARSQVSSPSIKGPFWKVPYEMPELRRERRESADSVSSTNSNLSNGSRSRMSSLVPSVSVASESGVSDSDDDFHSVRSKLSRQSSQSISPRNSVSSLSSLNGRINSMTFNQQPASFSPPVPYPAQPGVVQFQFSPHQQFPQMPTLYGPMQLHPNSASHTPTPQPPTKVPINNLDVNLEIYYRKFHHHFPILPFQIQALREMQNECRAEGMLELFNLSLNNLNNFQSLSLADNIRLFHRLLQYYPFSLLGIEVNDSLVSLFITSLVLIDYAILLNGDVYALGISITLGILNEFKVAESFSLYVSQGFPDKPINPDAIQIYLPKLYLCLSVIDTFYALSFGAQLNVKTTVNEFLFQHLAILFPQDNSVPGSDGIFSFKVASLLNRLLKIRNELNFKQINKNECQRFTEDFCILQNEILQLNSNSVQFYSLFVYLLKDKYEFYDYLTEMIVLFDKMGSVLNEEEQDTVHDYSLKLGRLLKRLSQSIINVSNFISTVNSASSSPGQSDSGKDILTPFLNLAYAQSYKLIKLCKLLTDSLVSSSKDVELAQRCMKINNDLSIAFNLLNSNLNRNSAYNIGQSALKLIQSRVESYKLAFNRPVENQTSNEWTNDLQNGIIAFVEQEEYDGWL</sequence>
<reference evidence="1" key="1">
    <citation type="submission" date="2023-04" db="EMBL/GenBank/DDBJ databases">
        <title>Draft Genome sequencing of Naganishia species isolated from polar environments using Oxford Nanopore Technology.</title>
        <authorList>
            <person name="Leo P."/>
            <person name="Venkateswaran K."/>
        </authorList>
    </citation>
    <scope>NUCLEOTIDE SEQUENCE</scope>
    <source>
        <strain evidence="1">MNA-CCFEE 5261</strain>
    </source>
</reference>
<protein>
    <submittedName>
        <fullName evidence="1">Uncharacterized protein</fullName>
    </submittedName>
</protein>
<proteinExistence type="predicted"/>
<dbReference type="Proteomes" id="UP001241377">
    <property type="component" value="Unassembled WGS sequence"/>
</dbReference>
<keyword evidence="2" id="KW-1185">Reference proteome</keyword>
<evidence type="ECO:0000313" key="1">
    <source>
        <dbReference type="EMBL" id="KAJ9095509.1"/>
    </source>
</evidence>
<dbReference type="EMBL" id="JASBWR010000100">
    <property type="protein sequence ID" value="KAJ9095509.1"/>
    <property type="molecule type" value="Genomic_DNA"/>
</dbReference>
<comment type="caution">
    <text evidence="1">The sequence shown here is derived from an EMBL/GenBank/DDBJ whole genome shotgun (WGS) entry which is preliminary data.</text>
</comment>
<organism evidence="1 2">
    <name type="scientific">Naganishia cerealis</name>
    <dbReference type="NCBI Taxonomy" id="610337"/>
    <lineage>
        <taxon>Eukaryota</taxon>
        <taxon>Fungi</taxon>
        <taxon>Dikarya</taxon>
        <taxon>Basidiomycota</taxon>
        <taxon>Agaricomycotina</taxon>
        <taxon>Tremellomycetes</taxon>
        <taxon>Filobasidiales</taxon>
        <taxon>Filobasidiaceae</taxon>
        <taxon>Naganishia</taxon>
    </lineage>
</organism>
<evidence type="ECO:0000313" key="2">
    <source>
        <dbReference type="Proteomes" id="UP001241377"/>
    </source>
</evidence>
<gene>
    <name evidence="1" type="ORF">QFC19_007490</name>
</gene>
<accession>A0ACC2V8L5</accession>
<name>A0ACC2V8L5_9TREE</name>